<evidence type="ECO:0000313" key="7">
    <source>
        <dbReference type="EMBL" id="MEA5446275.1"/>
    </source>
</evidence>
<dbReference type="InterPro" id="IPR004089">
    <property type="entry name" value="MCPsignal_dom"/>
</dbReference>
<evidence type="ECO:0000259" key="6">
    <source>
        <dbReference type="PROSITE" id="PS50111"/>
    </source>
</evidence>
<dbReference type="Proteomes" id="UP001302316">
    <property type="component" value="Unassembled WGS sequence"/>
</dbReference>
<protein>
    <submittedName>
        <fullName evidence="7">Methyl-accepting chemotaxis protein</fullName>
    </submittedName>
</protein>
<keyword evidence="2 3" id="KW-0807">Transducer</keyword>
<evidence type="ECO:0000256" key="5">
    <source>
        <dbReference type="SAM" id="MobiDB-lite"/>
    </source>
</evidence>
<organism evidence="7 8">
    <name type="scientific">Natronospira elongata</name>
    <dbReference type="NCBI Taxonomy" id="3110268"/>
    <lineage>
        <taxon>Bacteria</taxon>
        <taxon>Pseudomonadati</taxon>
        <taxon>Pseudomonadota</taxon>
        <taxon>Gammaproteobacteria</taxon>
        <taxon>Natronospirales</taxon>
        <taxon>Natronospiraceae</taxon>
        <taxon>Natronospira</taxon>
    </lineage>
</organism>
<proteinExistence type="predicted"/>
<accession>A0AAP6JFW7</accession>
<evidence type="ECO:0000256" key="1">
    <source>
        <dbReference type="ARBA" id="ARBA00004370"/>
    </source>
</evidence>
<sequence>AETIVRRLKTIDDETREFMSFVQESAQETESLGEANTASREFNARAMRDIADYIDRRMEQLQRERVRAEKVLQRTSKLEESVQMIKDIAAKTNLVALNAAIEAARAGSAGKEFAVVADEVRALALRSQEAAGFVEREIPSITSVIEDQFRAQLDAGSARQAEEEETVLSGVRTALESMGSERDRLMRHHESVLSKLQDTSKALSVQTMEALAGIQFQDVTRQQLEQVSDALSAIESHAKKVSAVLSGDDTAAFAESAVFDLDKLAEGHVMASQRETHNRHRGSGSPGEFPGQGGSRAVEMF</sequence>
<dbReference type="GO" id="GO:0006935">
    <property type="term" value="P:chemotaxis"/>
    <property type="evidence" value="ECO:0007669"/>
    <property type="project" value="UniProtKB-ARBA"/>
</dbReference>
<comment type="caution">
    <text evidence="7">The sequence shown here is derived from an EMBL/GenBank/DDBJ whole genome shotgun (WGS) entry which is preliminary data.</text>
</comment>
<dbReference type="Pfam" id="PF00015">
    <property type="entry name" value="MCPsignal"/>
    <property type="match status" value="1"/>
</dbReference>
<dbReference type="SMART" id="SM00283">
    <property type="entry name" value="MA"/>
    <property type="match status" value="1"/>
</dbReference>
<feature type="domain" description="Methyl-accepting transducer" evidence="6">
    <location>
        <begin position="1"/>
        <end position="215"/>
    </location>
</feature>
<comment type="subcellular location">
    <subcellularLocation>
        <location evidence="1">Membrane</location>
    </subcellularLocation>
</comment>
<dbReference type="AlphaFoldDB" id="A0AAP6JFW7"/>
<feature type="non-terminal residue" evidence="7">
    <location>
        <position position="1"/>
    </location>
</feature>
<keyword evidence="8" id="KW-1185">Reference proteome</keyword>
<dbReference type="PANTHER" id="PTHR32089">
    <property type="entry name" value="METHYL-ACCEPTING CHEMOTAXIS PROTEIN MCPB"/>
    <property type="match status" value="1"/>
</dbReference>
<feature type="region of interest" description="Disordered" evidence="5">
    <location>
        <begin position="273"/>
        <end position="301"/>
    </location>
</feature>
<dbReference type="EMBL" id="JAYGII010000025">
    <property type="protein sequence ID" value="MEA5446275.1"/>
    <property type="molecule type" value="Genomic_DNA"/>
</dbReference>
<name>A0AAP6JFW7_9GAMM</name>
<evidence type="ECO:0000256" key="3">
    <source>
        <dbReference type="PROSITE-ProRule" id="PRU00284"/>
    </source>
</evidence>
<dbReference type="Gene3D" id="1.10.287.950">
    <property type="entry name" value="Methyl-accepting chemotaxis protein"/>
    <property type="match status" value="1"/>
</dbReference>
<evidence type="ECO:0000256" key="2">
    <source>
        <dbReference type="ARBA" id="ARBA00023224"/>
    </source>
</evidence>
<gene>
    <name evidence="7" type="ORF">VCB98_10635</name>
</gene>
<dbReference type="SUPFAM" id="SSF58104">
    <property type="entry name" value="Methyl-accepting chemotaxis protein (MCP) signaling domain"/>
    <property type="match status" value="1"/>
</dbReference>
<dbReference type="RefSeq" id="WP_346052436.1">
    <property type="nucleotide sequence ID" value="NZ_JAYGII010000025.1"/>
</dbReference>
<dbReference type="GO" id="GO:0007165">
    <property type="term" value="P:signal transduction"/>
    <property type="evidence" value="ECO:0007669"/>
    <property type="project" value="UniProtKB-KW"/>
</dbReference>
<dbReference type="PANTHER" id="PTHR32089:SF112">
    <property type="entry name" value="LYSOZYME-LIKE PROTEIN-RELATED"/>
    <property type="match status" value="1"/>
</dbReference>
<evidence type="ECO:0000313" key="8">
    <source>
        <dbReference type="Proteomes" id="UP001302316"/>
    </source>
</evidence>
<reference evidence="7 8" key="1">
    <citation type="submission" date="2023-12" db="EMBL/GenBank/DDBJ databases">
        <title>Whole-genome sequencing of halo(alkali)philic microorganisms from hypersaline lakes.</title>
        <authorList>
            <person name="Sorokin D.Y."/>
            <person name="Merkel A.Y."/>
            <person name="Messina E."/>
            <person name="Yakimov M."/>
        </authorList>
    </citation>
    <scope>NUCLEOTIDE SEQUENCE [LARGE SCALE GENOMIC DNA]</scope>
    <source>
        <strain evidence="7 8">AB-CW1</strain>
    </source>
</reference>
<keyword evidence="4" id="KW-0175">Coiled coil</keyword>
<feature type="coiled-coil region" evidence="4">
    <location>
        <begin position="51"/>
        <end position="78"/>
    </location>
</feature>
<dbReference type="GO" id="GO:0016020">
    <property type="term" value="C:membrane"/>
    <property type="evidence" value="ECO:0007669"/>
    <property type="project" value="UniProtKB-SubCell"/>
</dbReference>
<evidence type="ECO:0000256" key="4">
    <source>
        <dbReference type="SAM" id="Coils"/>
    </source>
</evidence>
<dbReference type="PROSITE" id="PS50111">
    <property type="entry name" value="CHEMOTAXIS_TRANSDUC_2"/>
    <property type="match status" value="1"/>
</dbReference>